<dbReference type="Pfam" id="PF01584">
    <property type="entry name" value="CheW"/>
    <property type="match status" value="1"/>
</dbReference>
<evidence type="ECO:0000259" key="3">
    <source>
        <dbReference type="PROSITE" id="PS50851"/>
    </source>
</evidence>
<dbReference type="SUPFAM" id="SSF52172">
    <property type="entry name" value="CheY-like"/>
    <property type="match status" value="1"/>
</dbReference>
<organism evidence="4 5">
    <name type="scientific">Echinimonas agarilytica</name>
    <dbReference type="NCBI Taxonomy" id="1215918"/>
    <lineage>
        <taxon>Bacteria</taxon>
        <taxon>Pseudomonadati</taxon>
        <taxon>Pseudomonadota</taxon>
        <taxon>Gammaproteobacteria</taxon>
        <taxon>Alteromonadales</taxon>
        <taxon>Echinimonadaceae</taxon>
        <taxon>Echinimonas</taxon>
    </lineage>
</organism>
<evidence type="ECO:0000256" key="1">
    <source>
        <dbReference type="PROSITE-ProRule" id="PRU00169"/>
    </source>
</evidence>
<keyword evidence="1" id="KW-0597">Phosphoprotein</keyword>
<proteinExistence type="predicted"/>
<dbReference type="Gene3D" id="2.40.50.180">
    <property type="entry name" value="CheA-289, Domain 4"/>
    <property type="match status" value="1"/>
</dbReference>
<feature type="modified residue" description="4-aspartylphosphate" evidence="1">
    <location>
        <position position="225"/>
    </location>
</feature>
<dbReference type="Proteomes" id="UP001165393">
    <property type="component" value="Unassembled WGS sequence"/>
</dbReference>
<evidence type="ECO:0000313" key="5">
    <source>
        <dbReference type="Proteomes" id="UP001165393"/>
    </source>
</evidence>
<dbReference type="Gene3D" id="2.30.30.40">
    <property type="entry name" value="SH3 Domains"/>
    <property type="match status" value="1"/>
</dbReference>
<dbReference type="InterPro" id="IPR036061">
    <property type="entry name" value="CheW-like_dom_sf"/>
</dbReference>
<gene>
    <name evidence="4" type="ORF">NAF29_11585</name>
</gene>
<dbReference type="PIRSF" id="PIRSF002867">
    <property type="entry name" value="CheV"/>
    <property type="match status" value="1"/>
</dbReference>
<dbReference type="InterPro" id="IPR001789">
    <property type="entry name" value="Sig_transdc_resp-reg_receiver"/>
</dbReference>
<comment type="caution">
    <text evidence="4">The sequence shown here is derived from an EMBL/GenBank/DDBJ whole genome shotgun (WGS) entry which is preliminary data.</text>
</comment>
<dbReference type="InterPro" id="IPR011006">
    <property type="entry name" value="CheY-like_superfamily"/>
</dbReference>
<evidence type="ECO:0000259" key="2">
    <source>
        <dbReference type="PROSITE" id="PS50110"/>
    </source>
</evidence>
<dbReference type="SMART" id="SM00448">
    <property type="entry name" value="REC"/>
    <property type="match status" value="1"/>
</dbReference>
<accession>A0AA41W7Y6</accession>
<dbReference type="GO" id="GO:0006935">
    <property type="term" value="P:chemotaxis"/>
    <property type="evidence" value="ECO:0007669"/>
    <property type="project" value="InterPro"/>
</dbReference>
<reference evidence="4 5" key="1">
    <citation type="journal article" date="2013" name="Antonie Van Leeuwenhoek">
        <title>Echinimonas agarilytica gen. nov., sp. nov., a new gammaproteobacterium isolated from the sea urchin Strongylocentrotus intermedius.</title>
        <authorList>
            <person name="Nedashkovskaya O.I."/>
            <person name="Stenkova A.M."/>
            <person name="Zhukova N.V."/>
            <person name="Van Trappen S."/>
            <person name="Lee J.S."/>
            <person name="Kim S.B."/>
        </authorList>
    </citation>
    <scope>NUCLEOTIDE SEQUENCE [LARGE SCALE GENOMIC DNA]</scope>
    <source>
        <strain evidence="4 5">KMM 6351</strain>
    </source>
</reference>
<feature type="domain" description="CheW-like" evidence="3">
    <location>
        <begin position="8"/>
        <end position="149"/>
    </location>
</feature>
<dbReference type="PANTHER" id="PTHR47233">
    <property type="entry name" value="CHEMOTAXIS PROTEIN CHEV"/>
    <property type="match status" value="1"/>
</dbReference>
<dbReference type="PROSITE" id="PS50110">
    <property type="entry name" value="RESPONSE_REGULATORY"/>
    <property type="match status" value="1"/>
</dbReference>
<feature type="domain" description="Response regulatory" evidence="2">
    <location>
        <begin position="171"/>
        <end position="292"/>
    </location>
</feature>
<sequence>MSKQTSQSQGLLHFYLTSNQLFAIGTMKVKEIVPYVPLTNLPNSHSHVIGSASMRGITVSVVDLAAAVGFRPVPAEQVKSCFIIVVDICRQTVGFLVRKIDKISECRWDDIKPAPVSVGEHAFISGVTRSDDKLIQLLDIEMILEATYPEQFNQTDIELTLPEQALLSKMNILLVDDSATARRQLSGALDSIEVDYKVTDNGKSALDMMELAAAQEEPFQIVVCDIEMPRLDGYELTFEIRSNPKLSNAFVILHTSLSSEISVDRAKQVGANNALTKFDAHELTQAMVKGAKSFTSDNSNAAMTDQDADIDSLL</sequence>
<keyword evidence="5" id="KW-1185">Reference proteome</keyword>
<protein>
    <submittedName>
        <fullName evidence="4">Chemotaxis protein</fullName>
    </submittedName>
</protein>
<evidence type="ECO:0000313" key="4">
    <source>
        <dbReference type="EMBL" id="MCM2680308.1"/>
    </source>
</evidence>
<dbReference type="EMBL" id="JAMQGP010000004">
    <property type="protein sequence ID" value="MCM2680308.1"/>
    <property type="molecule type" value="Genomic_DNA"/>
</dbReference>
<dbReference type="InterPro" id="IPR024181">
    <property type="entry name" value="Chemotax_regulator_CheV"/>
</dbReference>
<dbReference type="SUPFAM" id="SSF50341">
    <property type="entry name" value="CheW-like"/>
    <property type="match status" value="1"/>
</dbReference>
<dbReference type="PANTHER" id="PTHR47233:SF2">
    <property type="entry name" value="CHEMOTAXIS SIGNAL TRANSDUCTION SYSTEM RESPONSE REGULATOR CHEV"/>
    <property type="match status" value="1"/>
</dbReference>
<dbReference type="PROSITE" id="PS50851">
    <property type="entry name" value="CHEW"/>
    <property type="match status" value="1"/>
</dbReference>
<dbReference type="RefSeq" id="WP_251261726.1">
    <property type="nucleotide sequence ID" value="NZ_JAMQGP010000004.1"/>
</dbReference>
<dbReference type="SMART" id="SM00260">
    <property type="entry name" value="CheW"/>
    <property type="match status" value="1"/>
</dbReference>
<dbReference type="GO" id="GO:0000160">
    <property type="term" value="P:phosphorelay signal transduction system"/>
    <property type="evidence" value="ECO:0007669"/>
    <property type="project" value="InterPro"/>
</dbReference>
<name>A0AA41W7Y6_9GAMM</name>
<dbReference type="Gene3D" id="3.40.50.2300">
    <property type="match status" value="1"/>
</dbReference>
<dbReference type="Pfam" id="PF00072">
    <property type="entry name" value="Response_reg"/>
    <property type="match status" value="1"/>
</dbReference>
<dbReference type="AlphaFoldDB" id="A0AA41W7Y6"/>
<dbReference type="InterPro" id="IPR002545">
    <property type="entry name" value="CheW-lke_dom"/>
</dbReference>